<evidence type="ECO:0000256" key="1">
    <source>
        <dbReference type="PROSITE-ProRule" id="PRU00339"/>
    </source>
</evidence>
<accession>A0A2M9G520</accession>
<comment type="caution">
    <text evidence="3">The sequence shown here is derived from an EMBL/GenBank/DDBJ whole genome shotgun (WGS) entry which is preliminary data.</text>
</comment>
<evidence type="ECO:0000313" key="3">
    <source>
        <dbReference type="EMBL" id="PJK30813.1"/>
    </source>
</evidence>
<keyword evidence="4" id="KW-1185">Reference proteome</keyword>
<gene>
    <name evidence="3" type="ORF">CVT23_05450</name>
</gene>
<dbReference type="AlphaFoldDB" id="A0A2M9G520"/>
<dbReference type="Gene3D" id="1.25.40.10">
    <property type="entry name" value="Tetratricopeptide repeat domain"/>
    <property type="match status" value="1"/>
</dbReference>
<reference evidence="3 4" key="1">
    <citation type="submission" date="2017-11" db="EMBL/GenBank/DDBJ databases">
        <title>Draft genome sequence of Rhizobiales bacterium SY3-13.</title>
        <authorList>
            <person name="Sun C."/>
        </authorList>
    </citation>
    <scope>NUCLEOTIDE SEQUENCE [LARGE SCALE GENOMIC DNA]</scope>
    <source>
        <strain evidence="3 4">SY3-13</strain>
    </source>
</reference>
<evidence type="ECO:0000313" key="4">
    <source>
        <dbReference type="Proteomes" id="UP000229498"/>
    </source>
</evidence>
<dbReference type="InterPro" id="IPR011990">
    <property type="entry name" value="TPR-like_helical_dom_sf"/>
</dbReference>
<dbReference type="EMBL" id="PHIG01000018">
    <property type="protein sequence ID" value="PJK30813.1"/>
    <property type="molecule type" value="Genomic_DNA"/>
</dbReference>
<keyword evidence="2" id="KW-0732">Signal</keyword>
<feature type="repeat" description="TPR" evidence="1">
    <location>
        <begin position="156"/>
        <end position="189"/>
    </location>
</feature>
<protein>
    <submittedName>
        <fullName evidence="3">Uncharacterized protein</fullName>
    </submittedName>
</protein>
<organism evidence="3 4">
    <name type="scientific">Minwuia thermotolerans</name>
    <dbReference type="NCBI Taxonomy" id="2056226"/>
    <lineage>
        <taxon>Bacteria</taxon>
        <taxon>Pseudomonadati</taxon>
        <taxon>Pseudomonadota</taxon>
        <taxon>Alphaproteobacteria</taxon>
        <taxon>Minwuiales</taxon>
        <taxon>Minwuiaceae</taxon>
        <taxon>Minwuia</taxon>
    </lineage>
</organism>
<sequence>MTFRFLLAAAAMLMTAASAASAQTAAPTYAEKCEAAGHPDWAFGGEDTPLQYRPLFGCSERSGPRRDADRQFVEELKAKGFSDARLGDELIGMGWKWLGAGQLPAALNRFNLAFEYAPENGEVYQGIAIVMANAGMPPRVAGYWFRQAVEAPEGRSGRFADYGQFLTMQGDYDAARPQLQKALEKEPGHAWAMMHLAHGYFEQGKVEAGCDMVERIAAAAPPPGGDAARFRELVGHWRGRAAKAGCE</sequence>
<evidence type="ECO:0000256" key="2">
    <source>
        <dbReference type="SAM" id="SignalP"/>
    </source>
</evidence>
<keyword evidence="1" id="KW-0802">TPR repeat</keyword>
<name>A0A2M9G520_9PROT</name>
<dbReference type="InterPro" id="IPR019734">
    <property type="entry name" value="TPR_rpt"/>
</dbReference>
<dbReference type="Proteomes" id="UP000229498">
    <property type="component" value="Unassembled WGS sequence"/>
</dbReference>
<feature type="signal peptide" evidence="2">
    <location>
        <begin position="1"/>
        <end position="22"/>
    </location>
</feature>
<proteinExistence type="predicted"/>
<dbReference type="Pfam" id="PF14559">
    <property type="entry name" value="TPR_19"/>
    <property type="match status" value="1"/>
</dbReference>
<dbReference type="SUPFAM" id="SSF48452">
    <property type="entry name" value="TPR-like"/>
    <property type="match status" value="1"/>
</dbReference>
<feature type="chain" id="PRO_5014605162" evidence="2">
    <location>
        <begin position="23"/>
        <end position="247"/>
    </location>
</feature>
<dbReference type="PROSITE" id="PS50005">
    <property type="entry name" value="TPR"/>
    <property type="match status" value="1"/>
</dbReference>